<gene>
    <name evidence="7" type="ORF">VNO77_28497</name>
</gene>
<dbReference type="Pfam" id="PF00010">
    <property type="entry name" value="HLH"/>
    <property type="match status" value="1"/>
</dbReference>
<keyword evidence="2" id="KW-0805">Transcription regulation</keyword>
<sequence>MDQKQPSQPSSSTKIERKIVEKNRRNQMKNLYSTLYSVLPNHNSKDAKAVPDQIDEAIDYIKNLETKVKREKEKRESLKERKKTRGDCSSAFQVQGNPKSPKIEIQETDSSLEVILTCGADNEFLFYEIIRILFEENVEIVTANFSIVGDSLLLVVHGEIPQSCLQFGASKVSERLKRFVNGSTSDMETESALWDYEIGTPEMWGFIDPTLNMGLPNPL</sequence>
<dbReference type="GO" id="GO:0046983">
    <property type="term" value="F:protein dimerization activity"/>
    <property type="evidence" value="ECO:0007669"/>
    <property type="project" value="InterPro"/>
</dbReference>
<dbReference type="GO" id="GO:0090575">
    <property type="term" value="C:RNA polymerase II transcription regulator complex"/>
    <property type="evidence" value="ECO:0007669"/>
    <property type="project" value="TreeGrafter"/>
</dbReference>
<accession>A0AAN9Q783</accession>
<feature type="region of interest" description="Disordered" evidence="5">
    <location>
        <begin position="71"/>
        <end position="99"/>
    </location>
</feature>
<dbReference type="SMART" id="SM00353">
    <property type="entry name" value="HLH"/>
    <property type="match status" value="1"/>
</dbReference>
<feature type="domain" description="BHLH" evidence="6">
    <location>
        <begin position="12"/>
        <end position="64"/>
    </location>
</feature>
<evidence type="ECO:0000313" key="7">
    <source>
        <dbReference type="EMBL" id="KAK7324711.1"/>
    </source>
</evidence>
<organism evidence="7 8">
    <name type="scientific">Canavalia gladiata</name>
    <name type="common">Sword bean</name>
    <name type="synonym">Dolichos gladiatus</name>
    <dbReference type="NCBI Taxonomy" id="3824"/>
    <lineage>
        <taxon>Eukaryota</taxon>
        <taxon>Viridiplantae</taxon>
        <taxon>Streptophyta</taxon>
        <taxon>Embryophyta</taxon>
        <taxon>Tracheophyta</taxon>
        <taxon>Spermatophyta</taxon>
        <taxon>Magnoliopsida</taxon>
        <taxon>eudicotyledons</taxon>
        <taxon>Gunneridae</taxon>
        <taxon>Pentapetalae</taxon>
        <taxon>rosids</taxon>
        <taxon>fabids</taxon>
        <taxon>Fabales</taxon>
        <taxon>Fabaceae</taxon>
        <taxon>Papilionoideae</taxon>
        <taxon>50 kb inversion clade</taxon>
        <taxon>NPAAA clade</taxon>
        <taxon>indigoferoid/millettioid clade</taxon>
        <taxon>Phaseoleae</taxon>
        <taxon>Canavalia</taxon>
    </lineage>
</organism>
<dbReference type="PANTHER" id="PTHR13935:SF63">
    <property type="entry name" value="BHLH DOMAIN-CONTAINING PROTEIN"/>
    <property type="match status" value="1"/>
</dbReference>
<dbReference type="EMBL" id="JAYMYQ010000006">
    <property type="protein sequence ID" value="KAK7324711.1"/>
    <property type="molecule type" value="Genomic_DNA"/>
</dbReference>
<dbReference type="AlphaFoldDB" id="A0AAN9Q783"/>
<evidence type="ECO:0000256" key="2">
    <source>
        <dbReference type="ARBA" id="ARBA00023015"/>
    </source>
</evidence>
<evidence type="ECO:0000256" key="1">
    <source>
        <dbReference type="ARBA" id="ARBA00004123"/>
    </source>
</evidence>
<dbReference type="Gene3D" id="4.10.280.10">
    <property type="entry name" value="Helix-loop-helix DNA-binding domain"/>
    <property type="match status" value="1"/>
</dbReference>
<dbReference type="GO" id="GO:0000977">
    <property type="term" value="F:RNA polymerase II transcription regulatory region sequence-specific DNA binding"/>
    <property type="evidence" value="ECO:0007669"/>
    <property type="project" value="TreeGrafter"/>
</dbReference>
<evidence type="ECO:0000256" key="3">
    <source>
        <dbReference type="ARBA" id="ARBA00023163"/>
    </source>
</evidence>
<comment type="caution">
    <text evidence="7">The sequence shown here is derived from an EMBL/GenBank/DDBJ whole genome shotgun (WGS) entry which is preliminary data.</text>
</comment>
<proteinExistence type="predicted"/>
<evidence type="ECO:0000256" key="5">
    <source>
        <dbReference type="SAM" id="MobiDB-lite"/>
    </source>
</evidence>
<protein>
    <recommendedName>
        <fullName evidence="6">BHLH domain-containing protein</fullName>
    </recommendedName>
</protein>
<dbReference type="PROSITE" id="PS50888">
    <property type="entry name" value="BHLH"/>
    <property type="match status" value="1"/>
</dbReference>
<dbReference type="FunFam" id="4.10.280.10:FF:000103">
    <property type="entry name" value="Transcription factor bHLH162"/>
    <property type="match status" value="1"/>
</dbReference>
<keyword evidence="4" id="KW-0539">Nucleus</keyword>
<comment type="subcellular location">
    <subcellularLocation>
        <location evidence="1">Nucleus</location>
    </subcellularLocation>
</comment>
<reference evidence="7 8" key="1">
    <citation type="submission" date="2024-01" db="EMBL/GenBank/DDBJ databases">
        <title>The genomes of 5 underutilized Papilionoideae crops provide insights into root nodulation and disease resistanc.</title>
        <authorList>
            <person name="Jiang F."/>
        </authorList>
    </citation>
    <scope>NUCLEOTIDE SEQUENCE [LARGE SCALE GENOMIC DNA]</scope>
    <source>
        <strain evidence="7">LVBAO_FW01</strain>
        <tissue evidence="7">Leaves</tissue>
    </source>
</reference>
<evidence type="ECO:0000259" key="6">
    <source>
        <dbReference type="PROSITE" id="PS50888"/>
    </source>
</evidence>
<keyword evidence="8" id="KW-1185">Reference proteome</keyword>
<name>A0AAN9Q783_CANGL</name>
<dbReference type="InterPro" id="IPR011598">
    <property type="entry name" value="bHLH_dom"/>
</dbReference>
<dbReference type="PANTHER" id="PTHR13935">
    <property type="entry name" value="ACHAETE-SCUTE TRANSCRIPTION FACTOR-RELATED"/>
    <property type="match status" value="1"/>
</dbReference>
<keyword evidence="3" id="KW-0804">Transcription</keyword>
<dbReference type="Proteomes" id="UP001367508">
    <property type="component" value="Unassembled WGS sequence"/>
</dbReference>
<dbReference type="InterPro" id="IPR015660">
    <property type="entry name" value="MASH1/Ascl1a-like"/>
</dbReference>
<dbReference type="InterPro" id="IPR036638">
    <property type="entry name" value="HLH_DNA-bd_sf"/>
</dbReference>
<dbReference type="GO" id="GO:0000981">
    <property type="term" value="F:DNA-binding transcription factor activity, RNA polymerase II-specific"/>
    <property type="evidence" value="ECO:0007669"/>
    <property type="project" value="TreeGrafter"/>
</dbReference>
<evidence type="ECO:0000313" key="8">
    <source>
        <dbReference type="Proteomes" id="UP001367508"/>
    </source>
</evidence>
<dbReference type="SUPFAM" id="SSF47459">
    <property type="entry name" value="HLH, helix-loop-helix DNA-binding domain"/>
    <property type="match status" value="1"/>
</dbReference>
<evidence type="ECO:0000256" key="4">
    <source>
        <dbReference type="ARBA" id="ARBA00023242"/>
    </source>
</evidence>